<evidence type="ECO:0000256" key="4">
    <source>
        <dbReference type="ARBA" id="ARBA00023125"/>
    </source>
</evidence>
<dbReference type="InterPro" id="IPR005119">
    <property type="entry name" value="LysR_subst-bd"/>
</dbReference>
<dbReference type="PRINTS" id="PR00039">
    <property type="entry name" value="HTHLYSR"/>
</dbReference>
<feature type="domain" description="HTH lysR-type" evidence="6">
    <location>
        <begin position="11"/>
        <end position="68"/>
    </location>
</feature>
<sequence length="313" mass="33897">MDGSDRLGRRINLRDLRVLMAVADTGSMAKAAATLRISHPAVSKTISELEGALGARLLDRSPQGAELTASGKVLLRCGINIFDELRQGYRSLEHLSDPNSGEVRLGCTDIILHSLAPMVLRHFSAKYPGVQVDVKLANPGEHQLRELRERRVDLLITRATDQSVADDMHSELLFDEPFVFVVGAESEFARKRRVTLGDIIGHKWILPPPDSSPGALIEGVFRAAGFQSPVAVVKTISIELTAQLVASGEFVGILPISVARLKAGQTALRVLPVKSVGPRISAAILVVKNRTLGPAVESFVNCVRNVVEASRRQ</sequence>
<keyword evidence="3" id="KW-0805">Transcription regulation</keyword>
<dbReference type="Gene3D" id="3.40.190.290">
    <property type="match status" value="1"/>
</dbReference>
<dbReference type="GO" id="GO:0003700">
    <property type="term" value="F:DNA-binding transcription factor activity"/>
    <property type="evidence" value="ECO:0007669"/>
    <property type="project" value="InterPro"/>
</dbReference>
<dbReference type="Pfam" id="PF03466">
    <property type="entry name" value="LysR_substrate"/>
    <property type="match status" value="1"/>
</dbReference>
<dbReference type="KEGG" id="barh:WN72_25790"/>
<protein>
    <submittedName>
        <fullName evidence="7">LysR family transcriptional regulator</fullName>
    </submittedName>
</protein>
<dbReference type="InterPro" id="IPR036388">
    <property type="entry name" value="WH-like_DNA-bd_sf"/>
</dbReference>
<dbReference type="Pfam" id="PF00126">
    <property type="entry name" value="HTH_1"/>
    <property type="match status" value="1"/>
</dbReference>
<dbReference type="CDD" id="cd05466">
    <property type="entry name" value="PBP2_LTTR_substrate"/>
    <property type="match status" value="1"/>
</dbReference>
<keyword evidence="4" id="KW-0238">DNA-binding</keyword>
<dbReference type="GO" id="GO:0003677">
    <property type="term" value="F:DNA binding"/>
    <property type="evidence" value="ECO:0007669"/>
    <property type="project" value="UniProtKB-KW"/>
</dbReference>
<name>A0AAE7NNU3_9BRAD</name>
<evidence type="ECO:0000313" key="7">
    <source>
        <dbReference type="EMBL" id="QOZ69343.1"/>
    </source>
</evidence>
<dbReference type="InterPro" id="IPR036390">
    <property type="entry name" value="WH_DNA-bd_sf"/>
</dbReference>
<comment type="function">
    <text evidence="1">NodD regulates the expression of the nodABCFE genes which encode other nodulation proteins. NodD is also a negative regulator of its own expression. Binds flavonoids as inducers.</text>
</comment>
<evidence type="ECO:0000259" key="6">
    <source>
        <dbReference type="PROSITE" id="PS50931"/>
    </source>
</evidence>
<dbReference type="SUPFAM" id="SSF53850">
    <property type="entry name" value="Periplasmic binding protein-like II"/>
    <property type="match status" value="1"/>
</dbReference>
<evidence type="ECO:0000256" key="3">
    <source>
        <dbReference type="ARBA" id="ARBA00023015"/>
    </source>
</evidence>
<accession>A0AAE7NNU3</accession>
<evidence type="ECO:0000256" key="5">
    <source>
        <dbReference type="ARBA" id="ARBA00023163"/>
    </source>
</evidence>
<dbReference type="GO" id="GO:0005829">
    <property type="term" value="C:cytosol"/>
    <property type="evidence" value="ECO:0007669"/>
    <property type="project" value="TreeGrafter"/>
</dbReference>
<dbReference type="InterPro" id="IPR050950">
    <property type="entry name" value="HTH-type_LysR_regulators"/>
</dbReference>
<dbReference type="Gene3D" id="1.10.10.10">
    <property type="entry name" value="Winged helix-like DNA-binding domain superfamily/Winged helix DNA-binding domain"/>
    <property type="match status" value="1"/>
</dbReference>
<dbReference type="PANTHER" id="PTHR30419">
    <property type="entry name" value="HTH-TYPE TRANSCRIPTIONAL REGULATOR YBHD"/>
    <property type="match status" value="1"/>
</dbReference>
<proteinExistence type="inferred from homology"/>
<keyword evidence="5" id="KW-0804">Transcription</keyword>
<reference evidence="7 8" key="1">
    <citation type="submission" date="2018-06" db="EMBL/GenBank/DDBJ databases">
        <title>Comparative genomics of Bradyrhizobium nodulating Arachidis hypogaea.</title>
        <authorList>
            <person name="Li Y."/>
        </authorList>
    </citation>
    <scope>NUCLEOTIDE SEQUENCE [LARGE SCALE GENOMIC DNA]</scope>
    <source>
        <strain evidence="7 8">CCBAU 051107</strain>
    </source>
</reference>
<dbReference type="AlphaFoldDB" id="A0AAE7NNU3"/>
<evidence type="ECO:0000256" key="2">
    <source>
        <dbReference type="ARBA" id="ARBA00009437"/>
    </source>
</evidence>
<organism evidence="7 8">
    <name type="scientific">Bradyrhizobium arachidis</name>
    <dbReference type="NCBI Taxonomy" id="858423"/>
    <lineage>
        <taxon>Bacteria</taxon>
        <taxon>Pseudomonadati</taxon>
        <taxon>Pseudomonadota</taxon>
        <taxon>Alphaproteobacteria</taxon>
        <taxon>Hyphomicrobiales</taxon>
        <taxon>Nitrobacteraceae</taxon>
        <taxon>Bradyrhizobium</taxon>
    </lineage>
</organism>
<evidence type="ECO:0000256" key="1">
    <source>
        <dbReference type="ARBA" id="ARBA00003502"/>
    </source>
</evidence>
<evidence type="ECO:0000313" key="8">
    <source>
        <dbReference type="Proteomes" id="UP000594015"/>
    </source>
</evidence>
<dbReference type="PANTHER" id="PTHR30419:SF8">
    <property type="entry name" value="NITROGEN ASSIMILATION TRANSCRIPTIONAL ACTIVATOR-RELATED"/>
    <property type="match status" value="1"/>
</dbReference>
<dbReference type="Proteomes" id="UP000594015">
    <property type="component" value="Chromosome"/>
</dbReference>
<dbReference type="EMBL" id="CP030050">
    <property type="protein sequence ID" value="QOZ69343.1"/>
    <property type="molecule type" value="Genomic_DNA"/>
</dbReference>
<comment type="similarity">
    <text evidence="2">Belongs to the LysR transcriptional regulatory family.</text>
</comment>
<gene>
    <name evidence="7" type="ORF">WN72_25790</name>
</gene>
<dbReference type="PROSITE" id="PS50931">
    <property type="entry name" value="HTH_LYSR"/>
    <property type="match status" value="1"/>
</dbReference>
<dbReference type="SUPFAM" id="SSF46785">
    <property type="entry name" value="Winged helix' DNA-binding domain"/>
    <property type="match status" value="1"/>
</dbReference>
<dbReference type="InterPro" id="IPR000847">
    <property type="entry name" value="LysR_HTH_N"/>
</dbReference>